<dbReference type="PANTHER" id="PTHR11091">
    <property type="entry name" value="OXIDOREDUCTASE-RELATED"/>
    <property type="match status" value="1"/>
</dbReference>
<dbReference type="Proteomes" id="UP000514715">
    <property type="component" value="Chromosome"/>
</dbReference>
<dbReference type="InterPro" id="IPR043144">
    <property type="entry name" value="Mal/L-sulf/L-lact_DH-like_ah"/>
</dbReference>
<evidence type="ECO:0000313" key="8">
    <source>
        <dbReference type="Proteomes" id="UP000271008"/>
    </source>
</evidence>
<dbReference type="Gene3D" id="1.10.1530.10">
    <property type="match status" value="1"/>
</dbReference>
<sequence>MTTVYVSEESLKSLVHHKLHTAGLDADTAQQVTDVLIHADITGVHSHGVMRVEHYCTRLAAGGLNKAPQFSIEQISPSVAILDSDDGMGHSALISATEHAIKLAQEEGLGFVSVKNTSHCGALSYFAEMITNKGLVAIVMTQTDTCVAPHGGAERFLGTNPIAFGFPVENSHPMIVDMATSATAFGKILHAKETGKHIGEGLAIDKNGYGTTDPYKIENLLPFGQHKGSGIALAIDALTGVLMNANFGNHIVRMYGDYDKMRKLASLVIAIDPKKLGNPVFAKTMAKMVTELHAVKPAPGVEKVLAPNDPQMHYKEKCQQEGIPVPAGIFHYLTEN</sequence>
<protein>
    <submittedName>
        <fullName evidence="7">Ldh family oxidoreductase</fullName>
    </submittedName>
</protein>
<dbReference type="EMBL" id="DABGYN010000013">
    <property type="protein sequence ID" value="HAJ0834551.1"/>
    <property type="molecule type" value="Genomic_DNA"/>
</dbReference>
<reference evidence="3" key="1">
    <citation type="journal article" date="2018" name="Genome Biol.">
        <title>SKESA: strategic k-mer extension for scrupulous assemblies.</title>
        <authorList>
            <person name="Souvorov A."/>
            <person name="Agarwala R."/>
            <person name="Lipman D.J."/>
        </authorList>
    </citation>
    <scope>NUCLEOTIDE SEQUENCE [LARGE SCALE GENOMIC DNA]</scope>
    <source>
        <strain evidence="4">EC00605</strain>
        <strain evidence="3">EC00618</strain>
    </source>
</reference>
<evidence type="ECO:0000313" key="5">
    <source>
        <dbReference type="EMBL" id="NGE89394.1"/>
    </source>
</evidence>
<evidence type="ECO:0000256" key="1">
    <source>
        <dbReference type="ARBA" id="ARBA00006056"/>
    </source>
</evidence>
<dbReference type="SUPFAM" id="SSF89733">
    <property type="entry name" value="L-sulfolactate dehydrogenase-like"/>
    <property type="match status" value="1"/>
</dbReference>
<evidence type="ECO:0000256" key="2">
    <source>
        <dbReference type="ARBA" id="ARBA00023002"/>
    </source>
</evidence>
<comment type="similarity">
    <text evidence="1">Belongs to the LDH2/MDH2 oxidoreductase family.</text>
</comment>
<name>A0A0A1AA72_ECOLX</name>
<reference evidence="3" key="3">
    <citation type="submission" date="2019-09" db="EMBL/GenBank/DDBJ databases">
        <authorList>
            <consortium name="NCBI Pathogen Detection Project"/>
        </authorList>
    </citation>
    <scope>NUCLEOTIDE SEQUENCE</scope>
    <source>
        <strain evidence="4">EC00605</strain>
        <strain evidence="3">EC00618</strain>
    </source>
</reference>
<evidence type="ECO:0000313" key="10">
    <source>
        <dbReference type="Proteomes" id="UP000514715"/>
    </source>
</evidence>
<reference evidence="6 10" key="5">
    <citation type="submission" date="2020-06" db="EMBL/GenBank/DDBJ databases">
        <title>REHAB project genomes.</title>
        <authorList>
            <person name="Shaw L.P."/>
        </authorList>
    </citation>
    <scope>NUCLEOTIDE SEQUENCE [LARGE SCALE GENOMIC DNA]</scope>
    <source>
        <strain evidence="6 10">RHB07-C04</strain>
    </source>
</reference>
<dbReference type="InterPro" id="IPR003767">
    <property type="entry name" value="Malate/L-lactate_DH-like"/>
</dbReference>
<evidence type="ECO:0000313" key="4">
    <source>
        <dbReference type="EMBL" id="HAJ0996300.1"/>
    </source>
</evidence>
<dbReference type="EMBL" id="DABGZR010000010">
    <property type="protein sequence ID" value="HAJ0996300.1"/>
    <property type="molecule type" value="Genomic_DNA"/>
</dbReference>
<accession>A0A0A1AA72</accession>
<gene>
    <name evidence="7" type="ORF">EIA08_17390</name>
    <name evidence="5" type="ORF">G5603_14495</name>
    <name evidence="3" type="ORF">HL563_12485</name>
    <name evidence="4" type="ORF">HL601_11850</name>
    <name evidence="6" type="ORF">HVW04_18990</name>
</gene>
<reference evidence="5 9" key="4">
    <citation type="submission" date="2020-02" db="EMBL/GenBank/DDBJ databases">
        <title>WGS of Carbapenem-Resistant Enterobacteriaceae.</title>
        <authorList>
            <person name="Tokajian S."/>
            <person name="El Chaar M."/>
            <person name="El Khoury M."/>
        </authorList>
    </citation>
    <scope>NUCLEOTIDE SEQUENCE [LARGE SCALE GENOMIC DNA]</scope>
    <source>
        <strain evidence="5 9">ECM_75</strain>
    </source>
</reference>
<keyword evidence="2" id="KW-0560">Oxidoreductase</keyword>
<evidence type="ECO:0000313" key="7">
    <source>
        <dbReference type="EMBL" id="RRD74160.1"/>
    </source>
</evidence>
<dbReference type="GO" id="GO:0016491">
    <property type="term" value="F:oxidoreductase activity"/>
    <property type="evidence" value="ECO:0007669"/>
    <property type="project" value="UniProtKB-KW"/>
</dbReference>
<dbReference type="EMBL" id="RQTU01000018">
    <property type="protein sequence ID" value="RRD74160.1"/>
    <property type="molecule type" value="Genomic_DNA"/>
</dbReference>
<reference evidence="7 8" key="2">
    <citation type="submission" date="2018-11" db="EMBL/GenBank/DDBJ databases">
        <title>Enterobacteriaceae from Patient.</title>
        <authorList>
            <person name="Shen C."/>
            <person name="Yang Y."/>
            <person name="Tian G."/>
        </authorList>
    </citation>
    <scope>NUCLEOTIDE SEQUENCE [LARGE SCALE GENOMIC DNA]</scope>
    <source>
        <strain evidence="7 8">GBGD28</strain>
    </source>
</reference>
<evidence type="ECO:0000313" key="6">
    <source>
        <dbReference type="EMBL" id="QMP46822.1"/>
    </source>
</evidence>
<dbReference type="InterPro" id="IPR036111">
    <property type="entry name" value="Mal/L-sulfo/L-lacto_DH-like_sf"/>
</dbReference>
<dbReference type="PANTHER" id="PTHR11091:SF0">
    <property type="entry name" value="MALATE DEHYDROGENASE"/>
    <property type="match status" value="1"/>
</dbReference>
<dbReference type="Gene3D" id="3.30.1370.60">
    <property type="entry name" value="Hypothetical oxidoreductase yiak, domain 2"/>
    <property type="match status" value="1"/>
</dbReference>
<dbReference type="Pfam" id="PF02615">
    <property type="entry name" value="Ldh_2"/>
    <property type="match status" value="1"/>
</dbReference>
<dbReference type="AlphaFoldDB" id="A0A0A1AA72"/>
<proteinExistence type="inferred from homology"/>
<dbReference type="Proteomes" id="UP000271008">
    <property type="component" value="Unassembled WGS sequence"/>
</dbReference>
<evidence type="ECO:0000313" key="3">
    <source>
        <dbReference type="EMBL" id="HAJ0834551.1"/>
    </source>
</evidence>
<organism evidence="7 8">
    <name type="scientific">Escherichia coli</name>
    <dbReference type="NCBI Taxonomy" id="562"/>
    <lineage>
        <taxon>Bacteria</taxon>
        <taxon>Pseudomonadati</taxon>
        <taxon>Pseudomonadota</taxon>
        <taxon>Gammaproteobacteria</taxon>
        <taxon>Enterobacterales</taxon>
        <taxon>Enterobacteriaceae</taxon>
        <taxon>Escherichia</taxon>
    </lineage>
</organism>
<dbReference type="RefSeq" id="WP_022646130.1">
    <property type="nucleotide sequence ID" value="NZ_AP021935.1"/>
</dbReference>
<dbReference type="InterPro" id="IPR043143">
    <property type="entry name" value="Mal/L-sulf/L-lact_DH-like_NADP"/>
</dbReference>
<dbReference type="EMBL" id="JAAJRI010000010">
    <property type="protein sequence ID" value="NGE89394.1"/>
    <property type="molecule type" value="Genomic_DNA"/>
</dbReference>
<dbReference type="Proteomes" id="UP000472856">
    <property type="component" value="Unassembled WGS sequence"/>
</dbReference>
<evidence type="ECO:0000313" key="9">
    <source>
        <dbReference type="Proteomes" id="UP000472856"/>
    </source>
</evidence>
<dbReference type="EMBL" id="CP057975">
    <property type="protein sequence ID" value="QMP46822.1"/>
    <property type="molecule type" value="Genomic_DNA"/>
</dbReference>